<comment type="similarity">
    <text evidence="1">Belongs to the sulfatase family.</text>
</comment>
<dbReference type="PANTHER" id="PTHR42693:SF53">
    <property type="entry name" value="ENDO-4-O-SULFATASE"/>
    <property type="match status" value="1"/>
</dbReference>
<evidence type="ECO:0000313" key="4">
    <source>
        <dbReference type="EMBL" id="MDT7828398.1"/>
    </source>
</evidence>
<evidence type="ECO:0000313" key="5">
    <source>
        <dbReference type="Proteomes" id="UP001250656"/>
    </source>
</evidence>
<dbReference type="Gene3D" id="3.30.1120.10">
    <property type="match status" value="1"/>
</dbReference>
<dbReference type="Pfam" id="PF14707">
    <property type="entry name" value="Sulfatase_C"/>
    <property type="match status" value="1"/>
</dbReference>
<dbReference type="PROSITE" id="PS51257">
    <property type="entry name" value="PROKAR_LIPOPROTEIN"/>
    <property type="match status" value="1"/>
</dbReference>
<evidence type="ECO:0000259" key="3">
    <source>
        <dbReference type="Pfam" id="PF00884"/>
    </source>
</evidence>
<dbReference type="EMBL" id="JAVTTP010000001">
    <property type="protein sequence ID" value="MDT7828398.1"/>
    <property type="molecule type" value="Genomic_DNA"/>
</dbReference>
<proteinExistence type="inferred from homology"/>
<dbReference type="Proteomes" id="UP001250656">
    <property type="component" value="Unassembled WGS sequence"/>
</dbReference>
<dbReference type="Gene3D" id="3.40.720.10">
    <property type="entry name" value="Alkaline Phosphatase, subunit A"/>
    <property type="match status" value="1"/>
</dbReference>
<dbReference type="InterPro" id="IPR050738">
    <property type="entry name" value="Sulfatase"/>
</dbReference>
<dbReference type="InterPro" id="IPR000917">
    <property type="entry name" value="Sulfatase_N"/>
</dbReference>
<dbReference type="Pfam" id="PF00884">
    <property type="entry name" value="Sulfatase"/>
    <property type="match status" value="1"/>
</dbReference>
<accession>A0ABU3L556</accession>
<organism evidence="4 5">
    <name type="scientific">Pricia mediterranea</name>
    <dbReference type="NCBI Taxonomy" id="3076079"/>
    <lineage>
        <taxon>Bacteria</taxon>
        <taxon>Pseudomonadati</taxon>
        <taxon>Bacteroidota</taxon>
        <taxon>Flavobacteriia</taxon>
        <taxon>Flavobacteriales</taxon>
        <taxon>Flavobacteriaceae</taxon>
        <taxon>Pricia</taxon>
    </lineage>
</organism>
<dbReference type="SUPFAM" id="SSF53649">
    <property type="entry name" value="Alkaline phosphatase-like"/>
    <property type="match status" value="1"/>
</dbReference>
<evidence type="ECO:0000256" key="2">
    <source>
        <dbReference type="ARBA" id="ARBA00022801"/>
    </source>
</evidence>
<dbReference type="PANTHER" id="PTHR42693">
    <property type="entry name" value="ARYLSULFATASE FAMILY MEMBER"/>
    <property type="match status" value="1"/>
</dbReference>
<dbReference type="RefSeq" id="WP_314013695.1">
    <property type="nucleotide sequence ID" value="NZ_JAVTTP010000001.1"/>
</dbReference>
<name>A0ABU3L556_9FLAO</name>
<protein>
    <submittedName>
        <fullName evidence="4">Sulfatase</fullName>
    </submittedName>
</protein>
<reference evidence="4 5" key="1">
    <citation type="submission" date="2023-09" db="EMBL/GenBank/DDBJ databases">
        <title>Novel taxa isolated from Blanes Bay.</title>
        <authorList>
            <person name="Rey-Velasco X."/>
            <person name="Lucena T."/>
        </authorList>
    </citation>
    <scope>NUCLEOTIDE SEQUENCE [LARGE SCALE GENOMIC DNA]</scope>
    <source>
        <strain evidence="4 5">S334</strain>
    </source>
</reference>
<sequence>MHRAVILLIPIVFTSILLFACKGTKKSPEEENPKPPNIVLIFTDDQGYGDVGVFGADDIATPNLDQMAGSGIKLTNFYSAQPICSASRAGILTGCYPNRIGIHNALGPGSPVGINPSETTMAEMLKANGYSTAIFGKWHLGDSPKFLPTRHGFDEWFGIPYSNDMWPKHPWQGTVFDFPPLPLYENETVIDTLTDQTQLTTQLTKKSVDFIARNKDNPFFLYVPHPQPHVPLYVSDKFKGKSDRGLYGDVIMEIDWSVGQILEALEENGLEDNTLVIFTSDNGPWLAYGNHAGSALPLREGKGTAWEGGQREPFVAQWPGKLPAGRAIDVPVMAIDLLPTIAAITGSQLPEKTMDGMNVWNVLTGASEESPQEAYFFYYRVNELMGVRYGKWKLYFPHTYRTMNGQEPGKDGLPGKYRMVDLKQIELYDLENDIAETENVAGQHPKIVAKIKELADAMRSRLGDSLQNIEGSENREPGRIAG</sequence>
<dbReference type="CDD" id="cd16026">
    <property type="entry name" value="GALNS_like"/>
    <property type="match status" value="1"/>
</dbReference>
<keyword evidence="2" id="KW-0378">Hydrolase</keyword>
<evidence type="ECO:0000256" key="1">
    <source>
        <dbReference type="ARBA" id="ARBA00008779"/>
    </source>
</evidence>
<dbReference type="InterPro" id="IPR017850">
    <property type="entry name" value="Alkaline_phosphatase_core_sf"/>
</dbReference>
<comment type="caution">
    <text evidence="4">The sequence shown here is derived from an EMBL/GenBank/DDBJ whole genome shotgun (WGS) entry which is preliminary data.</text>
</comment>
<feature type="domain" description="Sulfatase N-terminal" evidence="3">
    <location>
        <begin position="36"/>
        <end position="346"/>
    </location>
</feature>
<gene>
    <name evidence="4" type="ORF">RQM65_06970</name>
</gene>
<keyword evidence="5" id="KW-1185">Reference proteome</keyword>